<dbReference type="EMBL" id="WVIE01000002">
    <property type="protein sequence ID" value="NDJ16136.1"/>
    <property type="molecule type" value="Genomic_DNA"/>
</dbReference>
<organism evidence="1 2">
    <name type="scientific">Myxacorys almedinensis A</name>
    <dbReference type="NCBI Taxonomy" id="2690445"/>
    <lineage>
        <taxon>Bacteria</taxon>
        <taxon>Bacillati</taxon>
        <taxon>Cyanobacteriota</taxon>
        <taxon>Cyanophyceae</taxon>
        <taxon>Leptolyngbyales</taxon>
        <taxon>Leptolyngbyaceae</taxon>
        <taxon>Myxacorys</taxon>
        <taxon>Myxacorys almedinensis</taxon>
    </lineage>
</organism>
<protein>
    <submittedName>
        <fullName evidence="1">Uncharacterized protein</fullName>
    </submittedName>
</protein>
<dbReference type="AlphaFoldDB" id="A0A8J7Z1M5"/>
<dbReference type="Proteomes" id="UP000646053">
    <property type="component" value="Unassembled WGS sequence"/>
</dbReference>
<reference evidence="1" key="1">
    <citation type="submission" date="2019-12" db="EMBL/GenBank/DDBJ databases">
        <title>High-Quality draft genome sequences of three cyanobacteria isolated from the limestone walls of the Old Cathedral of Coimbra.</title>
        <authorList>
            <person name="Tiago I."/>
            <person name="Soares F."/>
            <person name="Portugal A."/>
        </authorList>
    </citation>
    <scope>NUCLEOTIDE SEQUENCE</scope>
    <source>
        <strain evidence="1">A</strain>
    </source>
</reference>
<sequence length="45" mass="5075">MGFETETFLSEAGTMLPEVGTMGFEIENLLSETRMMEFEIAMILP</sequence>
<evidence type="ECO:0000313" key="1">
    <source>
        <dbReference type="EMBL" id="NDJ16136.1"/>
    </source>
</evidence>
<name>A0A8J7Z1M5_9CYAN</name>
<gene>
    <name evidence="1" type="ORF">GS601_02345</name>
</gene>
<keyword evidence="2" id="KW-1185">Reference proteome</keyword>
<evidence type="ECO:0000313" key="2">
    <source>
        <dbReference type="Proteomes" id="UP000646053"/>
    </source>
</evidence>
<proteinExistence type="predicted"/>
<accession>A0A8J7Z1M5</accession>
<comment type="caution">
    <text evidence="1">The sequence shown here is derived from an EMBL/GenBank/DDBJ whole genome shotgun (WGS) entry which is preliminary data.</text>
</comment>